<feature type="transmembrane region" description="Helical" evidence="1">
    <location>
        <begin position="83"/>
        <end position="104"/>
    </location>
</feature>
<feature type="transmembrane region" description="Helical" evidence="1">
    <location>
        <begin position="12"/>
        <end position="35"/>
    </location>
</feature>
<dbReference type="Proteomes" id="UP000095282">
    <property type="component" value="Unplaced"/>
</dbReference>
<sequence>MKYRYQMDCLTSKIHLFFILFFFVSLITDLALVVLGVHHFLFWHMFFLSCVVAIIIPLFLMMIFDAIYEWTVEKRSERVKCQVLMMVWTGISSLIGVVPVLLFYRSQNPEIDVSLEENRTF</sequence>
<evidence type="ECO:0000313" key="2">
    <source>
        <dbReference type="Proteomes" id="UP000095282"/>
    </source>
</evidence>
<reference evidence="3" key="1">
    <citation type="submission" date="2016-11" db="UniProtKB">
        <authorList>
            <consortium name="WormBaseParasite"/>
        </authorList>
    </citation>
    <scope>IDENTIFICATION</scope>
</reference>
<dbReference type="WBParaSite" id="Csp11.Scaffold630.g20674.t1">
    <property type="protein sequence ID" value="Csp11.Scaffold630.g20674.t1"/>
    <property type="gene ID" value="Csp11.Scaffold630.g20674"/>
</dbReference>
<protein>
    <submittedName>
        <fullName evidence="3">G_PROTEIN_RECEP_F1_2 domain-containing protein</fullName>
    </submittedName>
</protein>
<name>A0A1I7UYQ2_9PELO</name>
<dbReference type="AlphaFoldDB" id="A0A1I7UYQ2"/>
<evidence type="ECO:0000256" key="1">
    <source>
        <dbReference type="SAM" id="Phobius"/>
    </source>
</evidence>
<keyword evidence="2" id="KW-1185">Reference proteome</keyword>
<evidence type="ECO:0000313" key="3">
    <source>
        <dbReference type="WBParaSite" id="Csp11.Scaffold630.g20674.t1"/>
    </source>
</evidence>
<keyword evidence="1" id="KW-0812">Transmembrane</keyword>
<proteinExistence type="predicted"/>
<keyword evidence="1" id="KW-0472">Membrane</keyword>
<keyword evidence="1" id="KW-1133">Transmembrane helix</keyword>
<feature type="transmembrane region" description="Helical" evidence="1">
    <location>
        <begin position="41"/>
        <end position="63"/>
    </location>
</feature>
<organism evidence="2 3">
    <name type="scientific">Caenorhabditis tropicalis</name>
    <dbReference type="NCBI Taxonomy" id="1561998"/>
    <lineage>
        <taxon>Eukaryota</taxon>
        <taxon>Metazoa</taxon>
        <taxon>Ecdysozoa</taxon>
        <taxon>Nematoda</taxon>
        <taxon>Chromadorea</taxon>
        <taxon>Rhabditida</taxon>
        <taxon>Rhabditina</taxon>
        <taxon>Rhabditomorpha</taxon>
        <taxon>Rhabditoidea</taxon>
        <taxon>Rhabditidae</taxon>
        <taxon>Peloderinae</taxon>
        <taxon>Caenorhabditis</taxon>
    </lineage>
</organism>
<accession>A0A1I7UYQ2</accession>